<organism evidence="1 2">
    <name type="scientific">Nephila pilipes</name>
    <name type="common">Giant wood spider</name>
    <name type="synonym">Nephila maculata</name>
    <dbReference type="NCBI Taxonomy" id="299642"/>
    <lineage>
        <taxon>Eukaryota</taxon>
        <taxon>Metazoa</taxon>
        <taxon>Ecdysozoa</taxon>
        <taxon>Arthropoda</taxon>
        <taxon>Chelicerata</taxon>
        <taxon>Arachnida</taxon>
        <taxon>Araneae</taxon>
        <taxon>Araneomorphae</taxon>
        <taxon>Entelegynae</taxon>
        <taxon>Araneoidea</taxon>
        <taxon>Nephilidae</taxon>
        <taxon>Nephila</taxon>
    </lineage>
</organism>
<dbReference type="Proteomes" id="UP000887013">
    <property type="component" value="Unassembled WGS sequence"/>
</dbReference>
<proteinExistence type="predicted"/>
<protein>
    <submittedName>
        <fullName evidence="1">Uncharacterized protein</fullName>
    </submittedName>
</protein>
<name>A0A8X6PKB4_NEPPI</name>
<evidence type="ECO:0000313" key="1">
    <source>
        <dbReference type="EMBL" id="GFT75544.1"/>
    </source>
</evidence>
<evidence type="ECO:0000313" key="2">
    <source>
        <dbReference type="Proteomes" id="UP000887013"/>
    </source>
</evidence>
<reference evidence="1" key="1">
    <citation type="submission" date="2020-08" db="EMBL/GenBank/DDBJ databases">
        <title>Multicomponent nature underlies the extraordinary mechanical properties of spider dragline silk.</title>
        <authorList>
            <person name="Kono N."/>
            <person name="Nakamura H."/>
            <person name="Mori M."/>
            <person name="Yoshida Y."/>
            <person name="Ohtoshi R."/>
            <person name="Malay A.D."/>
            <person name="Moran D.A.P."/>
            <person name="Tomita M."/>
            <person name="Numata K."/>
            <person name="Arakawa K."/>
        </authorList>
    </citation>
    <scope>NUCLEOTIDE SEQUENCE</scope>
</reference>
<gene>
    <name evidence="1" type="ORF">NPIL_63231</name>
</gene>
<accession>A0A8X6PKB4</accession>
<comment type="caution">
    <text evidence="1">The sequence shown here is derived from an EMBL/GenBank/DDBJ whole genome shotgun (WGS) entry which is preliminary data.</text>
</comment>
<dbReference type="EMBL" id="BMAW01070857">
    <property type="protein sequence ID" value="GFT75544.1"/>
    <property type="molecule type" value="Genomic_DNA"/>
</dbReference>
<sequence length="100" mass="11371">MKAIILMIDLAAANSSRHYKTDCETDGFLEKDISKFLDFRVSNVENLIAYRTETTNFVLSGDDEPLPDGKKSISTPIVHIMIKRGKTYVKAHCYQELCKQ</sequence>
<keyword evidence="2" id="KW-1185">Reference proteome</keyword>
<dbReference type="AlphaFoldDB" id="A0A8X6PKB4"/>